<evidence type="ECO:0000256" key="1">
    <source>
        <dbReference type="ARBA" id="ARBA00022741"/>
    </source>
</evidence>
<keyword evidence="3" id="KW-0143">Chaperone</keyword>
<dbReference type="EMBL" id="FUYV01000010">
    <property type="protein sequence ID" value="SKC09800.1"/>
    <property type="molecule type" value="Genomic_DNA"/>
</dbReference>
<dbReference type="RefSeq" id="WP_079557631.1">
    <property type="nucleotide sequence ID" value="NZ_CP021904.1"/>
</dbReference>
<evidence type="ECO:0000256" key="4">
    <source>
        <dbReference type="ARBA" id="ARBA00034320"/>
    </source>
</evidence>
<dbReference type="Pfam" id="PF02492">
    <property type="entry name" value="cobW"/>
    <property type="match status" value="1"/>
</dbReference>
<evidence type="ECO:0000313" key="8">
    <source>
        <dbReference type="EMBL" id="SKC09800.1"/>
    </source>
</evidence>
<dbReference type="KEGG" id="asx:CDL62_03425"/>
<dbReference type="SMART" id="SM00833">
    <property type="entry name" value="CobW_C"/>
    <property type="match status" value="1"/>
</dbReference>
<evidence type="ECO:0000256" key="3">
    <source>
        <dbReference type="ARBA" id="ARBA00023186"/>
    </source>
</evidence>
<feature type="domain" description="CobW C-terminal" evidence="7">
    <location>
        <begin position="259"/>
        <end position="378"/>
    </location>
</feature>
<evidence type="ECO:0000256" key="5">
    <source>
        <dbReference type="ARBA" id="ARBA00045658"/>
    </source>
</evidence>
<sequence>MDSNKLPVTVLSGFLGAGKTTLLNHILHNRNGLRAAVIVNDMSEVNVDAAFIENQGGLSRTEEKLVEMSNGCICCTLREDLVKEVENLARQNRFDYLLIESSGISEPIPVAQTFTYTFDELGIDLSRWAKLDTMVTVVDAANFEKDFESLQTIADLQTEEDADYDDRSIVNLLTDQIEFANVIIINKIDLVSASKTEQLKAIIKKLNPEARIITSNEARVDINEIVNTGLFDFNKASSAAGWIKELEGEHTPETEEYGISSFVFRDRRPFHPSRFWKYVNQEWDSSILRSKGLFWIASRPADALNWSQAGGSLRADKAGVWWASLGIKERNQNPVFQQNEELILQKWDKEFGDRMNELVFIGQNMDEKEIRKELEACLCTEKEIIGVQLGNYEFLDNWPI</sequence>
<dbReference type="InterPro" id="IPR051927">
    <property type="entry name" value="Zn_Chap_cDPG_Synth"/>
</dbReference>
<dbReference type="PANTHER" id="PTHR43603:SF1">
    <property type="entry name" value="ZINC-REGULATED GTPASE METALLOPROTEIN ACTIVATOR 1"/>
    <property type="match status" value="1"/>
</dbReference>
<accession>A0A1T5GNA0</accession>
<dbReference type="InterPro" id="IPR003495">
    <property type="entry name" value="CobW/HypB/UreG_nucleotide-bd"/>
</dbReference>
<gene>
    <name evidence="8" type="ORF">SAMN03080601_01885</name>
</gene>
<dbReference type="InterPro" id="IPR027417">
    <property type="entry name" value="P-loop_NTPase"/>
</dbReference>
<keyword evidence="1" id="KW-0547">Nucleotide-binding</keyword>
<dbReference type="Gene3D" id="3.30.1220.10">
    <property type="entry name" value="CobW-like, C-terminal domain"/>
    <property type="match status" value="1"/>
</dbReference>
<dbReference type="Proteomes" id="UP000191055">
    <property type="component" value="Unassembled WGS sequence"/>
</dbReference>
<dbReference type="PANTHER" id="PTHR43603">
    <property type="entry name" value="COBW DOMAIN-CONTAINING PROTEIN DDB_G0274527"/>
    <property type="match status" value="1"/>
</dbReference>
<dbReference type="STRING" id="889453.SAMN03080601_01885"/>
<dbReference type="GO" id="GO:0000166">
    <property type="term" value="F:nucleotide binding"/>
    <property type="evidence" value="ECO:0007669"/>
    <property type="project" value="UniProtKB-KW"/>
</dbReference>
<reference evidence="8 9" key="1">
    <citation type="submission" date="2017-02" db="EMBL/GenBank/DDBJ databases">
        <authorList>
            <person name="Peterson S.W."/>
        </authorList>
    </citation>
    <scope>NUCLEOTIDE SEQUENCE [LARGE SCALE GENOMIC DNA]</scope>
    <source>
        <strain evidence="8 9">DSM 24412</strain>
    </source>
</reference>
<organism evidence="8 9">
    <name type="scientific">Alkalitalea saponilacus</name>
    <dbReference type="NCBI Taxonomy" id="889453"/>
    <lineage>
        <taxon>Bacteria</taxon>
        <taxon>Pseudomonadati</taxon>
        <taxon>Bacteroidota</taxon>
        <taxon>Bacteroidia</taxon>
        <taxon>Marinilabiliales</taxon>
        <taxon>Marinilabiliaceae</taxon>
        <taxon>Alkalitalea</taxon>
    </lineage>
</organism>
<dbReference type="CDD" id="cd03112">
    <property type="entry name" value="CobW-like"/>
    <property type="match status" value="1"/>
</dbReference>
<keyword evidence="9" id="KW-1185">Reference proteome</keyword>
<dbReference type="AlphaFoldDB" id="A0A1T5GNA0"/>
<evidence type="ECO:0000259" key="7">
    <source>
        <dbReference type="SMART" id="SM00833"/>
    </source>
</evidence>
<proteinExistence type="inferred from homology"/>
<protein>
    <submittedName>
        <fullName evidence="8">GTPase, G3E family</fullName>
    </submittedName>
</protein>
<comment type="function">
    <text evidence="5">Zinc chaperone that directly transfers zinc cofactor to target proteins, thereby activating them. Zinc is transferred from the CXCC motif in the GTPase domain to the zinc binding site in target proteins in a process requiring GTP hydrolysis.</text>
</comment>
<name>A0A1T5GNA0_9BACT</name>
<dbReference type="InterPro" id="IPR036627">
    <property type="entry name" value="CobW-likC_sf"/>
</dbReference>
<dbReference type="Gene3D" id="3.40.50.300">
    <property type="entry name" value="P-loop containing nucleotide triphosphate hydrolases"/>
    <property type="match status" value="1"/>
</dbReference>
<comment type="similarity">
    <text evidence="4">Belongs to the SIMIBI class G3E GTPase family. ZNG1 subfamily.</text>
</comment>
<dbReference type="SUPFAM" id="SSF52540">
    <property type="entry name" value="P-loop containing nucleoside triphosphate hydrolases"/>
    <property type="match status" value="1"/>
</dbReference>
<comment type="catalytic activity">
    <reaction evidence="6">
        <text>GTP + H2O = GDP + phosphate + H(+)</text>
        <dbReference type="Rhea" id="RHEA:19669"/>
        <dbReference type="ChEBI" id="CHEBI:15377"/>
        <dbReference type="ChEBI" id="CHEBI:15378"/>
        <dbReference type="ChEBI" id="CHEBI:37565"/>
        <dbReference type="ChEBI" id="CHEBI:43474"/>
        <dbReference type="ChEBI" id="CHEBI:58189"/>
    </reaction>
    <physiologicalReaction direction="left-to-right" evidence="6">
        <dbReference type="Rhea" id="RHEA:19670"/>
    </physiologicalReaction>
</comment>
<evidence type="ECO:0000256" key="6">
    <source>
        <dbReference type="ARBA" id="ARBA00049117"/>
    </source>
</evidence>
<evidence type="ECO:0000313" key="9">
    <source>
        <dbReference type="Proteomes" id="UP000191055"/>
    </source>
</evidence>
<keyword evidence="2" id="KW-0378">Hydrolase</keyword>
<dbReference type="OrthoDB" id="9808822at2"/>
<dbReference type="GO" id="GO:0016787">
    <property type="term" value="F:hydrolase activity"/>
    <property type="evidence" value="ECO:0007669"/>
    <property type="project" value="UniProtKB-KW"/>
</dbReference>
<dbReference type="Pfam" id="PF07683">
    <property type="entry name" value="CobW_C"/>
    <property type="match status" value="1"/>
</dbReference>
<evidence type="ECO:0000256" key="2">
    <source>
        <dbReference type="ARBA" id="ARBA00022801"/>
    </source>
</evidence>
<dbReference type="InterPro" id="IPR011629">
    <property type="entry name" value="CobW-like_C"/>
</dbReference>